<dbReference type="AlphaFoldDB" id="A0A1M6JW37"/>
<evidence type="ECO:0000313" key="1">
    <source>
        <dbReference type="EMBL" id="SHJ50907.1"/>
    </source>
</evidence>
<dbReference type="OrthoDB" id="1957719at2"/>
<gene>
    <name evidence="1" type="ORF">SAMN02745725_02704</name>
</gene>
<name>A0A1M6JW37_PSEXY</name>
<keyword evidence="2" id="KW-1185">Reference proteome</keyword>
<organism evidence="1 2">
    <name type="scientific">Pseudobutyrivibrio xylanivorans DSM 14809</name>
    <dbReference type="NCBI Taxonomy" id="1123012"/>
    <lineage>
        <taxon>Bacteria</taxon>
        <taxon>Bacillati</taxon>
        <taxon>Bacillota</taxon>
        <taxon>Clostridia</taxon>
        <taxon>Lachnospirales</taxon>
        <taxon>Lachnospiraceae</taxon>
        <taxon>Pseudobutyrivibrio</taxon>
    </lineage>
</organism>
<dbReference type="RefSeq" id="WP_072918946.1">
    <property type="nucleotide sequence ID" value="NZ_FQYQ01000026.1"/>
</dbReference>
<evidence type="ECO:0000313" key="2">
    <source>
        <dbReference type="Proteomes" id="UP000184185"/>
    </source>
</evidence>
<protein>
    <submittedName>
        <fullName evidence="1">Uncharacterized protein</fullName>
    </submittedName>
</protein>
<dbReference type="Proteomes" id="UP000184185">
    <property type="component" value="Unassembled WGS sequence"/>
</dbReference>
<sequence>MANYEYFRRGVVLTGKHAMFVDDMWQQNDIQNSFFKRLVDLYTIAPVIGLRMKRKVAADTSTDNKRTVQLEQIMTRREDLLTIMNLVLLLDDDNNLSVEEKVDRTFRGPENEEQFHEYEELFEAYCRGGIEILHEQLIDRPLTIEDAYSDRKIGNIMALLDNPLVPDMV</sequence>
<accession>A0A1M6JW37</accession>
<proteinExistence type="predicted"/>
<reference evidence="1 2" key="1">
    <citation type="submission" date="2016-11" db="EMBL/GenBank/DDBJ databases">
        <authorList>
            <person name="Jaros S."/>
            <person name="Januszkiewicz K."/>
            <person name="Wedrychowicz H."/>
        </authorList>
    </citation>
    <scope>NUCLEOTIDE SEQUENCE [LARGE SCALE GENOMIC DNA]</scope>
    <source>
        <strain evidence="1 2">DSM 14809</strain>
    </source>
</reference>
<dbReference type="EMBL" id="FQYQ01000026">
    <property type="protein sequence ID" value="SHJ50907.1"/>
    <property type="molecule type" value="Genomic_DNA"/>
</dbReference>